<dbReference type="Gene3D" id="1.10.357.10">
    <property type="entry name" value="Tetracycline Repressor, domain 2"/>
    <property type="match status" value="1"/>
</dbReference>
<comment type="caution">
    <text evidence="6">The sequence shown here is derived from an EMBL/GenBank/DDBJ whole genome shotgun (WGS) entry which is preliminary data.</text>
</comment>
<feature type="domain" description="HTH tetR-type" evidence="5">
    <location>
        <begin position="2"/>
        <end position="62"/>
    </location>
</feature>
<name>A0A7Z0I1J9_9RHOB</name>
<dbReference type="PANTHER" id="PTHR30055:SF234">
    <property type="entry name" value="HTH-TYPE TRANSCRIPTIONAL REGULATOR BETI"/>
    <property type="match status" value="1"/>
</dbReference>
<keyword evidence="2 4" id="KW-0238">DNA-binding</keyword>
<dbReference type="EMBL" id="JACBXS010000038">
    <property type="protein sequence ID" value="NYS26250.1"/>
    <property type="molecule type" value="Genomic_DNA"/>
</dbReference>
<dbReference type="Proteomes" id="UP000529417">
    <property type="component" value="Unassembled WGS sequence"/>
</dbReference>
<dbReference type="PANTHER" id="PTHR30055">
    <property type="entry name" value="HTH-TYPE TRANSCRIPTIONAL REGULATOR RUTR"/>
    <property type="match status" value="1"/>
</dbReference>
<dbReference type="GO" id="GO:0003700">
    <property type="term" value="F:DNA-binding transcription factor activity"/>
    <property type="evidence" value="ECO:0007669"/>
    <property type="project" value="TreeGrafter"/>
</dbReference>
<dbReference type="SUPFAM" id="SSF46689">
    <property type="entry name" value="Homeodomain-like"/>
    <property type="match status" value="1"/>
</dbReference>
<dbReference type="Pfam" id="PF00440">
    <property type="entry name" value="TetR_N"/>
    <property type="match status" value="1"/>
</dbReference>
<accession>A0A7Z0I1J9</accession>
<keyword evidence="7" id="KW-1185">Reference proteome</keyword>
<dbReference type="InterPro" id="IPR001647">
    <property type="entry name" value="HTH_TetR"/>
</dbReference>
<gene>
    <name evidence="6" type="ORF">HUK65_14770</name>
</gene>
<evidence type="ECO:0000256" key="2">
    <source>
        <dbReference type="ARBA" id="ARBA00023125"/>
    </source>
</evidence>
<evidence type="ECO:0000313" key="6">
    <source>
        <dbReference type="EMBL" id="NYS26250.1"/>
    </source>
</evidence>
<dbReference type="RefSeq" id="WP_179907046.1">
    <property type="nucleotide sequence ID" value="NZ_JACBXS010000038.1"/>
</dbReference>
<protein>
    <submittedName>
        <fullName evidence="6">TetR/AcrR family transcriptional regulator</fullName>
    </submittedName>
</protein>
<dbReference type="PROSITE" id="PS50977">
    <property type="entry name" value="HTH_TETR_2"/>
    <property type="match status" value="1"/>
</dbReference>
<evidence type="ECO:0000313" key="7">
    <source>
        <dbReference type="Proteomes" id="UP000529417"/>
    </source>
</evidence>
<proteinExistence type="predicted"/>
<evidence type="ECO:0000256" key="3">
    <source>
        <dbReference type="ARBA" id="ARBA00023163"/>
    </source>
</evidence>
<dbReference type="InterPro" id="IPR009057">
    <property type="entry name" value="Homeodomain-like_sf"/>
</dbReference>
<sequence>MSERKARITAEALALLRDGGMGAVTFDALAARLGISKQAVIYWFPNKAQLLGAVALGCLREEAAVAIAAARDAPGPEAARRNVVQALIGFHLADLARFRLMYAAPQIGARPTWAPDILDRVHAITTEQYGTVARALGGDTEEARRQAVALHMAALGHVLLVGLTDAVGDPMRHSPQTLARTLAGLLAPHPP</sequence>
<reference evidence="6 7" key="1">
    <citation type="journal article" date="2000" name="Arch. Microbiol.">
        <title>Rhodobaca bogoriensis gen. nov. and sp. nov., an alkaliphilic purple nonsulfur bacterium from African Rift Valley soda lakes.</title>
        <authorList>
            <person name="Milford A.D."/>
            <person name="Achenbach L.A."/>
            <person name="Jung D.O."/>
            <person name="Madigan M.T."/>
        </authorList>
    </citation>
    <scope>NUCLEOTIDE SEQUENCE [LARGE SCALE GENOMIC DNA]</scope>
    <source>
        <strain evidence="6 7">2376</strain>
    </source>
</reference>
<evidence type="ECO:0000256" key="4">
    <source>
        <dbReference type="PROSITE-ProRule" id="PRU00335"/>
    </source>
</evidence>
<keyword evidence="3" id="KW-0804">Transcription</keyword>
<dbReference type="InterPro" id="IPR050109">
    <property type="entry name" value="HTH-type_TetR-like_transc_reg"/>
</dbReference>
<dbReference type="AlphaFoldDB" id="A0A7Z0I1J9"/>
<feature type="DNA-binding region" description="H-T-H motif" evidence="4">
    <location>
        <begin position="25"/>
        <end position="44"/>
    </location>
</feature>
<evidence type="ECO:0000259" key="5">
    <source>
        <dbReference type="PROSITE" id="PS50977"/>
    </source>
</evidence>
<organism evidence="6 7">
    <name type="scientific">Rhabdonatronobacter sediminivivens</name>
    <dbReference type="NCBI Taxonomy" id="2743469"/>
    <lineage>
        <taxon>Bacteria</taxon>
        <taxon>Pseudomonadati</taxon>
        <taxon>Pseudomonadota</taxon>
        <taxon>Alphaproteobacteria</taxon>
        <taxon>Rhodobacterales</taxon>
        <taxon>Paracoccaceae</taxon>
        <taxon>Rhabdonatronobacter</taxon>
    </lineage>
</organism>
<dbReference type="GO" id="GO:0000976">
    <property type="term" value="F:transcription cis-regulatory region binding"/>
    <property type="evidence" value="ECO:0007669"/>
    <property type="project" value="TreeGrafter"/>
</dbReference>
<evidence type="ECO:0000256" key="1">
    <source>
        <dbReference type="ARBA" id="ARBA00023015"/>
    </source>
</evidence>
<keyword evidence="1" id="KW-0805">Transcription regulation</keyword>